<accession>A0ABD0JDG5</accession>
<dbReference type="Gene3D" id="3.30.420.10">
    <property type="entry name" value="Ribonuclease H-like superfamily/Ribonuclease H"/>
    <property type="match status" value="1"/>
</dbReference>
<proteinExistence type="predicted"/>
<dbReference type="Pfam" id="PF00665">
    <property type="entry name" value="rve"/>
    <property type="match status" value="1"/>
</dbReference>
<comment type="caution">
    <text evidence="3">The sequence shown here is derived from an EMBL/GenBank/DDBJ whole genome shotgun (WGS) entry which is preliminary data.</text>
</comment>
<keyword evidence="4" id="KW-1185">Reference proteome</keyword>
<keyword evidence="1" id="KW-0472">Membrane</keyword>
<dbReference type="FunFam" id="3.30.420.10:FF:000063">
    <property type="entry name" value="Retrovirus-related Pol polyprotein from transposon 297-like Protein"/>
    <property type="match status" value="1"/>
</dbReference>
<evidence type="ECO:0000313" key="4">
    <source>
        <dbReference type="Proteomes" id="UP001519460"/>
    </source>
</evidence>
<protein>
    <recommendedName>
        <fullName evidence="2">Integrase catalytic domain-containing protein</fullName>
    </recommendedName>
</protein>
<evidence type="ECO:0000259" key="2">
    <source>
        <dbReference type="PROSITE" id="PS50994"/>
    </source>
</evidence>
<dbReference type="EMBL" id="JACVVK020000488">
    <property type="protein sequence ID" value="KAK7471570.1"/>
    <property type="molecule type" value="Genomic_DNA"/>
</dbReference>
<reference evidence="3 4" key="1">
    <citation type="journal article" date="2023" name="Sci. Data">
        <title>Genome assembly of the Korean intertidal mud-creeper Batillaria attramentaria.</title>
        <authorList>
            <person name="Patra A.K."/>
            <person name="Ho P.T."/>
            <person name="Jun S."/>
            <person name="Lee S.J."/>
            <person name="Kim Y."/>
            <person name="Won Y.J."/>
        </authorList>
    </citation>
    <scope>NUCLEOTIDE SEQUENCE [LARGE SCALE GENOMIC DNA]</scope>
    <source>
        <strain evidence="3">Wonlab-2016</strain>
    </source>
</reference>
<keyword evidence="1" id="KW-0812">Transmembrane</keyword>
<dbReference type="AlphaFoldDB" id="A0ABD0JDG5"/>
<sequence>MVDYYSRFIEIVQLSNLTSSLVVSKLKTLFARHGIPETVVSDNATQFSSSEFQDFARSWNFCHVTSSPHFPQSNGQAESSVKIAKSILAQDEPALALLAYRSTPLPTLSLSPAELAFGRRIRTTLPTLSKTLMPVLLTPLMCPSVTLQRRRSRNSIMTVVMVFALSLPCILATPSSSKQTKRRNGRIQQKSSLRLRRAPSSFNDLMVPCSAAIGDTFVHVPHLSLLLPPHTR</sequence>
<gene>
    <name evidence="3" type="ORF">BaRGS_00035798</name>
</gene>
<organism evidence="3 4">
    <name type="scientific">Batillaria attramentaria</name>
    <dbReference type="NCBI Taxonomy" id="370345"/>
    <lineage>
        <taxon>Eukaryota</taxon>
        <taxon>Metazoa</taxon>
        <taxon>Spiralia</taxon>
        <taxon>Lophotrochozoa</taxon>
        <taxon>Mollusca</taxon>
        <taxon>Gastropoda</taxon>
        <taxon>Caenogastropoda</taxon>
        <taxon>Sorbeoconcha</taxon>
        <taxon>Cerithioidea</taxon>
        <taxon>Batillariidae</taxon>
        <taxon>Batillaria</taxon>
    </lineage>
</organism>
<feature type="transmembrane region" description="Helical" evidence="1">
    <location>
        <begin position="155"/>
        <end position="173"/>
    </location>
</feature>
<dbReference type="SUPFAM" id="SSF53098">
    <property type="entry name" value="Ribonuclease H-like"/>
    <property type="match status" value="1"/>
</dbReference>
<dbReference type="InterPro" id="IPR036397">
    <property type="entry name" value="RNaseH_sf"/>
</dbReference>
<dbReference type="Proteomes" id="UP001519460">
    <property type="component" value="Unassembled WGS sequence"/>
</dbReference>
<dbReference type="PANTHER" id="PTHR37984:SF5">
    <property type="entry name" value="PROTEIN NYNRIN-LIKE"/>
    <property type="match status" value="1"/>
</dbReference>
<evidence type="ECO:0000313" key="3">
    <source>
        <dbReference type="EMBL" id="KAK7471570.1"/>
    </source>
</evidence>
<evidence type="ECO:0000256" key="1">
    <source>
        <dbReference type="SAM" id="Phobius"/>
    </source>
</evidence>
<feature type="domain" description="Integrase catalytic" evidence="2">
    <location>
        <begin position="1"/>
        <end position="140"/>
    </location>
</feature>
<dbReference type="InterPro" id="IPR001584">
    <property type="entry name" value="Integrase_cat-core"/>
</dbReference>
<dbReference type="PROSITE" id="PS50994">
    <property type="entry name" value="INTEGRASE"/>
    <property type="match status" value="1"/>
</dbReference>
<name>A0ABD0JDG5_9CAEN</name>
<dbReference type="InterPro" id="IPR050951">
    <property type="entry name" value="Retrovirus_Pol_polyprotein"/>
</dbReference>
<dbReference type="InterPro" id="IPR012337">
    <property type="entry name" value="RNaseH-like_sf"/>
</dbReference>
<dbReference type="PANTHER" id="PTHR37984">
    <property type="entry name" value="PROTEIN CBG26694"/>
    <property type="match status" value="1"/>
</dbReference>
<keyword evidence="1" id="KW-1133">Transmembrane helix</keyword>